<dbReference type="Proteomes" id="UP000292282">
    <property type="component" value="Unassembled WGS sequence"/>
</dbReference>
<organism evidence="1 2">
    <name type="scientific">Hamiltosporidium tvaerminnensis</name>
    <dbReference type="NCBI Taxonomy" id="1176355"/>
    <lineage>
        <taxon>Eukaryota</taxon>
        <taxon>Fungi</taxon>
        <taxon>Fungi incertae sedis</taxon>
        <taxon>Microsporidia</taxon>
        <taxon>Dubosqiidae</taxon>
        <taxon>Hamiltosporidium</taxon>
    </lineage>
</organism>
<proteinExistence type="predicted"/>
<reference evidence="1 2" key="1">
    <citation type="submission" date="2017-12" db="EMBL/GenBank/DDBJ databases">
        <authorList>
            <person name="Pombert J.-F."/>
            <person name="Haag K.L."/>
            <person name="Ebert D."/>
        </authorList>
    </citation>
    <scope>NUCLEOTIDE SEQUENCE [LARGE SCALE GENOMIC DNA]</scope>
    <source>
        <strain evidence="1">IL-G-3</strain>
    </source>
</reference>
<dbReference type="AlphaFoldDB" id="A0A4Q9LYV4"/>
<accession>A0A4Q9LYV4</accession>
<name>A0A4Q9LYV4_9MICR</name>
<comment type="caution">
    <text evidence="1">The sequence shown here is derived from an EMBL/GenBank/DDBJ whole genome shotgun (WGS) entry which is preliminary data.</text>
</comment>
<gene>
    <name evidence="1" type="ORF">CWI38_0268p0050</name>
</gene>
<evidence type="ECO:0000313" key="2">
    <source>
        <dbReference type="Proteomes" id="UP000292282"/>
    </source>
</evidence>
<protein>
    <submittedName>
        <fullName evidence="1">Uncharacterized protein</fullName>
    </submittedName>
</protein>
<keyword evidence="2" id="KW-1185">Reference proteome</keyword>
<evidence type="ECO:0000313" key="1">
    <source>
        <dbReference type="EMBL" id="TBU17676.1"/>
    </source>
</evidence>
<dbReference type="EMBL" id="PITK01000268">
    <property type="protein sequence ID" value="TBU17676.1"/>
    <property type="molecule type" value="Genomic_DNA"/>
</dbReference>
<dbReference type="VEuPathDB" id="MicrosporidiaDB:CWI38_0268p0050"/>
<sequence length="85" mass="9971">SLSEDDLRYISKLKISSLILIHTQKNLLQIYYNLIEGVIKDTLVMLKIYDETETNVAAVNLYLAKFVKLEIFIVNDQKYDLYTPR</sequence>
<feature type="non-terminal residue" evidence="1">
    <location>
        <position position="1"/>
    </location>
</feature>